<feature type="domain" description="Gfo/Idh/MocA-like oxidoreductase N-terminal" evidence="2">
    <location>
        <begin position="18"/>
        <end position="158"/>
    </location>
</feature>
<dbReference type="PANTHER" id="PTHR43377">
    <property type="entry name" value="BILIVERDIN REDUCTASE A"/>
    <property type="match status" value="1"/>
</dbReference>
<proteinExistence type="predicted"/>
<name>A0A5D4FX18_9CORY</name>
<evidence type="ECO:0000256" key="1">
    <source>
        <dbReference type="SAM" id="MobiDB-lite"/>
    </source>
</evidence>
<dbReference type="Pfam" id="PF01408">
    <property type="entry name" value="GFO_IDH_MocA"/>
    <property type="match status" value="1"/>
</dbReference>
<reference evidence="4 5" key="1">
    <citation type="submission" date="2019-08" db="EMBL/GenBank/DDBJ databases">
        <title>Draft genome of C. urealyticum strain VH4248.</title>
        <authorList>
            <person name="Navas J."/>
        </authorList>
    </citation>
    <scope>NUCLEOTIDE SEQUENCE [LARGE SCALE GENOMIC DNA]</scope>
    <source>
        <strain evidence="4 5">VH4248</strain>
    </source>
</reference>
<dbReference type="AlphaFoldDB" id="A0A5D4FX18"/>
<feature type="region of interest" description="Disordered" evidence="1">
    <location>
        <begin position="368"/>
        <end position="403"/>
    </location>
</feature>
<dbReference type="InterPro" id="IPR055170">
    <property type="entry name" value="GFO_IDH_MocA-like_dom"/>
</dbReference>
<accession>A0A5D4FX18</accession>
<dbReference type="Gene3D" id="3.40.50.720">
    <property type="entry name" value="NAD(P)-binding Rossmann-like Domain"/>
    <property type="match status" value="1"/>
</dbReference>
<evidence type="ECO:0000313" key="5">
    <source>
        <dbReference type="Proteomes" id="UP000324726"/>
    </source>
</evidence>
<comment type="caution">
    <text evidence="4">The sequence shown here is derived from an EMBL/GenBank/DDBJ whole genome shotgun (WGS) entry which is preliminary data.</text>
</comment>
<sequence>MTDINQTPSTPNSPDSPFRFAVVGVGQISQQAFIPALRSLPDAVVAAVVTSSDAKAEAVAKRTGAGAGPDDDPAATGRATADDVAVYDYDEFPELLKRGDIDGIYVATPVFRHREFAEPALDAGIPVLLEKPMADSVEDCEAMIAASQRSGATLMVAYRMHQDAYLVELADMVDRGVIGETRTFTSTFAHDIEEANHRGHSGFWGGPVPDFGAYPLNLVRHLFRAEPTHVHATGVSSRDRDFDFQDGVGVTLRFPGARVAQYTLSYNAADLDTFQLVGSKGTITSNSCYGFAPEPPRNWTLTTPQGTKTHEATSVDQFAGETRYFIDCVRAGVRPEPDGREGLADVRIFAAIEESLRLGREVILPPHQFGPGLSRDQIRSIPPRPAGEIPEDDELVDQTPQDR</sequence>
<dbReference type="SUPFAM" id="SSF55347">
    <property type="entry name" value="Glyceraldehyde-3-phosphate dehydrogenase-like, C-terminal domain"/>
    <property type="match status" value="1"/>
</dbReference>
<evidence type="ECO:0000259" key="3">
    <source>
        <dbReference type="Pfam" id="PF22725"/>
    </source>
</evidence>
<dbReference type="InterPro" id="IPR036291">
    <property type="entry name" value="NAD(P)-bd_dom_sf"/>
</dbReference>
<dbReference type="Gene3D" id="3.30.360.10">
    <property type="entry name" value="Dihydrodipicolinate Reductase, domain 2"/>
    <property type="match status" value="1"/>
</dbReference>
<dbReference type="Proteomes" id="UP000324726">
    <property type="component" value="Unassembled WGS sequence"/>
</dbReference>
<dbReference type="SUPFAM" id="SSF51735">
    <property type="entry name" value="NAD(P)-binding Rossmann-fold domains"/>
    <property type="match status" value="1"/>
</dbReference>
<protein>
    <submittedName>
        <fullName evidence="4">Gfo/Idh/MocA family oxidoreductase</fullName>
    </submittedName>
</protein>
<feature type="region of interest" description="Disordered" evidence="1">
    <location>
        <begin position="60"/>
        <end position="79"/>
    </location>
</feature>
<dbReference type="RefSeq" id="WP_070757839.1">
    <property type="nucleotide sequence ID" value="NZ_CP136640.1"/>
</dbReference>
<evidence type="ECO:0000259" key="2">
    <source>
        <dbReference type="Pfam" id="PF01408"/>
    </source>
</evidence>
<dbReference type="Pfam" id="PF22725">
    <property type="entry name" value="GFO_IDH_MocA_C3"/>
    <property type="match status" value="1"/>
</dbReference>
<gene>
    <name evidence="4" type="ORF">FYJ87_05025</name>
</gene>
<dbReference type="EMBL" id="VSZI01000001">
    <property type="protein sequence ID" value="TYR20332.1"/>
    <property type="molecule type" value="Genomic_DNA"/>
</dbReference>
<evidence type="ECO:0000313" key="4">
    <source>
        <dbReference type="EMBL" id="TYR20332.1"/>
    </source>
</evidence>
<dbReference type="InterPro" id="IPR051450">
    <property type="entry name" value="Gfo/Idh/MocA_Oxidoreductases"/>
</dbReference>
<dbReference type="PANTHER" id="PTHR43377:SF1">
    <property type="entry name" value="BILIVERDIN REDUCTASE A"/>
    <property type="match status" value="1"/>
</dbReference>
<dbReference type="InterPro" id="IPR000683">
    <property type="entry name" value="Gfo/Idh/MocA-like_OxRdtase_N"/>
</dbReference>
<organism evidence="4 5">
    <name type="scientific">Corynebacterium urealyticum</name>
    <dbReference type="NCBI Taxonomy" id="43771"/>
    <lineage>
        <taxon>Bacteria</taxon>
        <taxon>Bacillati</taxon>
        <taxon>Actinomycetota</taxon>
        <taxon>Actinomycetes</taxon>
        <taxon>Mycobacteriales</taxon>
        <taxon>Corynebacteriaceae</taxon>
        <taxon>Corynebacterium</taxon>
    </lineage>
</organism>
<feature type="domain" description="GFO/IDH/MocA-like oxidoreductase" evidence="3">
    <location>
        <begin position="168"/>
        <end position="283"/>
    </location>
</feature>
<dbReference type="GO" id="GO:0000166">
    <property type="term" value="F:nucleotide binding"/>
    <property type="evidence" value="ECO:0007669"/>
    <property type="project" value="InterPro"/>
</dbReference>